<dbReference type="Proteomes" id="UP001292079">
    <property type="component" value="Unassembled WGS sequence"/>
</dbReference>
<sequence>MVNKSLHHIINSDYLRESLKVNSISSVAVSQATAAFKLLKHAFWRAVRSSFVHTLICVLYLHGVIHRLVCSLLIDMQSNINKLEVHIEHWYVAQHLAKAIEQKCKAASVNIHEGRPRSFEITVNGVLIFSKLKCGRFPLTEAVVSKVIAIAHGETPKEVIDYETSNCNLL</sequence>
<dbReference type="InterPro" id="IPR036249">
    <property type="entry name" value="Thioredoxin-like_sf"/>
</dbReference>
<reference evidence="2" key="2">
    <citation type="journal article" date="2023" name="Infect Dis Poverty">
        <title>Chromosome-scale genome of the human blood fluke Schistosoma mekongi and its implications for public health.</title>
        <authorList>
            <person name="Zhou M."/>
            <person name="Xu L."/>
            <person name="Xu D."/>
            <person name="Chen W."/>
            <person name="Khan J."/>
            <person name="Hu Y."/>
            <person name="Huang H."/>
            <person name="Wei H."/>
            <person name="Zhang Y."/>
            <person name="Chusongsang P."/>
            <person name="Tanasarnprasert K."/>
            <person name="Hu X."/>
            <person name="Limpanont Y."/>
            <person name="Lv Z."/>
        </authorList>
    </citation>
    <scope>NUCLEOTIDE SEQUENCE</scope>
    <source>
        <strain evidence="2">LV_2022a</strain>
    </source>
</reference>
<evidence type="ECO:0008006" key="4">
    <source>
        <dbReference type="Google" id="ProtNLM"/>
    </source>
</evidence>
<reference evidence="2" key="1">
    <citation type="submission" date="2022-04" db="EMBL/GenBank/DDBJ databases">
        <authorList>
            <person name="Xu L."/>
            <person name="Lv Z."/>
        </authorList>
    </citation>
    <scope>NUCLEOTIDE SEQUENCE</scope>
    <source>
        <strain evidence="2">LV_2022a</strain>
    </source>
</reference>
<dbReference type="InterPro" id="IPR011893">
    <property type="entry name" value="Selenoprotein_Rdx-typ"/>
</dbReference>
<dbReference type="EMBL" id="JALJAT010000002">
    <property type="protein sequence ID" value="KAK4473461.1"/>
    <property type="molecule type" value="Genomic_DNA"/>
</dbReference>
<name>A0AAE1ZG85_SCHME</name>
<evidence type="ECO:0000313" key="2">
    <source>
        <dbReference type="EMBL" id="KAK4473461.1"/>
    </source>
</evidence>
<dbReference type="Pfam" id="PF10262">
    <property type="entry name" value="Rdx"/>
    <property type="match status" value="1"/>
</dbReference>
<proteinExistence type="predicted"/>
<keyword evidence="3" id="KW-1185">Reference proteome</keyword>
<protein>
    <recommendedName>
        <fullName evidence="4">Selenoprotein W</fullName>
    </recommendedName>
</protein>
<evidence type="ECO:0000313" key="3">
    <source>
        <dbReference type="Proteomes" id="UP001292079"/>
    </source>
</evidence>
<dbReference type="Gene3D" id="3.40.30.10">
    <property type="entry name" value="Glutaredoxin"/>
    <property type="match status" value="1"/>
</dbReference>
<comment type="caution">
    <text evidence="2">The sequence shown here is derived from an EMBL/GenBank/DDBJ whole genome shotgun (WGS) entry which is preliminary data.</text>
</comment>
<evidence type="ECO:0000256" key="1">
    <source>
        <dbReference type="ARBA" id="ARBA00023284"/>
    </source>
</evidence>
<organism evidence="2 3">
    <name type="scientific">Schistosoma mekongi</name>
    <name type="common">Parasitic worm</name>
    <dbReference type="NCBI Taxonomy" id="38744"/>
    <lineage>
        <taxon>Eukaryota</taxon>
        <taxon>Metazoa</taxon>
        <taxon>Spiralia</taxon>
        <taxon>Lophotrochozoa</taxon>
        <taxon>Platyhelminthes</taxon>
        <taxon>Trematoda</taxon>
        <taxon>Digenea</taxon>
        <taxon>Strigeidida</taxon>
        <taxon>Schistosomatoidea</taxon>
        <taxon>Schistosomatidae</taxon>
        <taxon>Schistosoma</taxon>
    </lineage>
</organism>
<dbReference type="NCBIfam" id="TIGR02174">
    <property type="entry name" value="CXXU_selWTH"/>
    <property type="match status" value="1"/>
</dbReference>
<keyword evidence="1" id="KW-0676">Redox-active center</keyword>
<accession>A0AAE1ZG85</accession>
<gene>
    <name evidence="2" type="ORF">MN116_002593</name>
</gene>
<dbReference type="AlphaFoldDB" id="A0AAE1ZG85"/>
<dbReference type="SUPFAM" id="SSF52833">
    <property type="entry name" value="Thioredoxin-like"/>
    <property type="match status" value="1"/>
</dbReference>